<dbReference type="Proteomes" id="UP000279089">
    <property type="component" value="Unassembled WGS sequence"/>
</dbReference>
<organism evidence="1 2">
    <name type="scientific">Chitinophaga barathri</name>
    <dbReference type="NCBI Taxonomy" id="1647451"/>
    <lineage>
        <taxon>Bacteria</taxon>
        <taxon>Pseudomonadati</taxon>
        <taxon>Bacteroidota</taxon>
        <taxon>Chitinophagia</taxon>
        <taxon>Chitinophagales</taxon>
        <taxon>Chitinophagaceae</taxon>
        <taxon>Chitinophaga</taxon>
    </lineage>
</organism>
<dbReference type="OrthoDB" id="1036397at2"/>
<accession>A0A3N4M733</accession>
<dbReference type="AlphaFoldDB" id="A0A3N4M733"/>
<name>A0A3N4M733_9BACT</name>
<evidence type="ECO:0008006" key="3">
    <source>
        <dbReference type="Google" id="ProtNLM"/>
    </source>
</evidence>
<sequence length="69" mass="8102">MIGIFKTNIRTYHERNLIIRAICSNFEVSSCNVDIEDCDKVLRIVDMKVDEPSIIRFVQERGFHCEVLE</sequence>
<proteinExistence type="predicted"/>
<reference evidence="2" key="1">
    <citation type="submission" date="2018-11" db="EMBL/GenBank/DDBJ databases">
        <title>Chitinophaga lutea sp.nov., isolate from arsenic contaminated soil.</title>
        <authorList>
            <person name="Zong Y."/>
        </authorList>
    </citation>
    <scope>NUCLEOTIDE SEQUENCE [LARGE SCALE GENOMIC DNA]</scope>
    <source>
        <strain evidence="2">YLT18</strain>
    </source>
</reference>
<keyword evidence="2" id="KW-1185">Reference proteome</keyword>
<gene>
    <name evidence="1" type="ORF">EG028_22515</name>
</gene>
<evidence type="ECO:0000313" key="1">
    <source>
        <dbReference type="EMBL" id="RPD39028.1"/>
    </source>
</evidence>
<dbReference type="EMBL" id="RMBX01000013">
    <property type="protein sequence ID" value="RPD39028.1"/>
    <property type="molecule type" value="Genomic_DNA"/>
</dbReference>
<protein>
    <recommendedName>
        <fullName evidence="3">Copper chaperone</fullName>
    </recommendedName>
</protein>
<evidence type="ECO:0000313" key="2">
    <source>
        <dbReference type="Proteomes" id="UP000279089"/>
    </source>
</evidence>
<comment type="caution">
    <text evidence="1">The sequence shown here is derived from an EMBL/GenBank/DDBJ whole genome shotgun (WGS) entry which is preliminary data.</text>
</comment>